<keyword evidence="3 7" id="KW-0812">Transmembrane</keyword>
<keyword evidence="5 7" id="KW-0472">Membrane</keyword>
<evidence type="ECO:0000313" key="9">
    <source>
        <dbReference type="EMBL" id="MFC5157027.1"/>
    </source>
</evidence>
<reference evidence="10" key="1">
    <citation type="journal article" date="2019" name="Int. J. Syst. Evol. Microbiol.">
        <title>The Global Catalogue of Microorganisms (GCM) 10K type strain sequencing project: providing services to taxonomists for standard genome sequencing and annotation.</title>
        <authorList>
            <consortium name="The Broad Institute Genomics Platform"/>
            <consortium name="The Broad Institute Genome Sequencing Center for Infectious Disease"/>
            <person name="Wu L."/>
            <person name="Ma J."/>
        </authorList>
    </citation>
    <scope>NUCLEOTIDE SEQUENCE [LARGE SCALE GENOMIC DNA]</scope>
    <source>
        <strain evidence="10">PCU 266</strain>
    </source>
</reference>
<gene>
    <name evidence="9" type="ORF">ACFPRH_35475</name>
</gene>
<evidence type="ECO:0000256" key="2">
    <source>
        <dbReference type="ARBA" id="ARBA00022475"/>
    </source>
</evidence>
<proteinExistence type="predicted"/>
<dbReference type="InterPro" id="IPR036259">
    <property type="entry name" value="MFS_trans_sf"/>
</dbReference>
<evidence type="ECO:0000259" key="8">
    <source>
        <dbReference type="PROSITE" id="PS50850"/>
    </source>
</evidence>
<dbReference type="EMBL" id="JBHSKP010000059">
    <property type="protein sequence ID" value="MFC5157027.1"/>
    <property type="molecule type" value="Genomic_DNA"/>
</dbReference>
<dbReference type="RefSeq" id="WP_344486766.1">
    <property type="nucleotide sequence ID" value="NZ_BAAASB010000048.1"/>
</dbReference>
<feature type="transmembrane region" description="Helical" evidence="7">
    <location>
        <begin position="190"/>
        <end position="207"/>
    </location>
</feature>
<evidence type="ECO:0000256" key="7">
    <source>
        <dbReference type="SAM" id="Phobius"/>
    </source>
</evidence>
<feature type="transmembrane region" description="Helical" evidence="7">
    <location>
        <begin position="50"/>
        <end position="83"/>
    </location>
</feature>
<protein>
    <submittedName>
        <fullName evidence="9">MFS transporter</fullName>
    </submittedName>
</protein>
<comment type="caution">
    <text evidence="9">The sequence shown here is derived from an EMBL/GenBank/DDBJ whole genome shotgun (WGS) entry which is preliminary data.</text>
</comment>
<organism evidence="9 10">
    <name type="scientific">Streptomyces amakusaensis</name>
    <dbReference type="NCBI Taxonomy" id="67271"/>
    <lineage>
        <taxon>Bacteria</taxon>
        <taxon>Bacillati</taxon>
        <taxon>Actinomycetota</taxon>
        <taxon>Actinomycetes</taxon>
        <taxon>Kitasatosporales</taxon>
        <taxon>Streptomycetaceae</taxon>
        <taxon>Streptomyces</taxon>
    </lineage>
</organism>
<keyword evidence="2" id="KW-1003">Cell membrane</keyword>
<feature type="transmembrane region" description="Helical" evidence="7">
    <location>
        <begin position="378"/>
        <end position="401"/>
    </location>
</feature>
<dbReference type="PANTHER" id="PTHR23513:SF6">
    <property type="entry name" value="MAJOR FACILITATOR SUPERFAMILY ASSOCIATED DOMAIN-CONTAINING PROTEIN"/>
    <property type="match status" value="1"/>
</dbReference>
<comment type="subcellular location">
    <subcellularLocation>
        <location evidence="1">Cell membrane</location>
        <topology evidence="1">Multi-pass membrane protein</topology>
    </subcellularLocation>
</comment>
<name>A0ABW0AU47_9ACTN</name>
<dbReference type="InterPro" id="IPR011701">
    <property type="entry name" value="MFS"/>
</dbReference>
<dbReference type="Pfam" id="PF07690">
    <property type="entry name" value="MFS_1"/>
    <property type="match status" value="1"/>
</dbReference>
<evidence type="ECO:0000256" key="4">
    <source>
        <dbReference type="ARBA" id="ARBA00022989"/>
    </source>
</evidence>
<accession>A0ABW0AU47</accession>
<feature type="region of interest" description="Disordered" evidence="6">
    <location>
        <begin position="1"/>
        <end position="24"/>
    </location>
</feature>
<evidence type="ECO:0000256" key="6">
    <source>
        <dbReference type="SAM" id="MobiDB-lite"/>
    </source>
</evidence>
<feature type="compositionally biased region" description="Basic and acidic residues" evidence="6">
    <location>
        <begin position="1"/>
        <end position="20"/>
    </location>
</feature>
<feature type="transmembrane region" description="Helical" evidence="7">
    <location>
        <begin position="95"/>
        <end position="116"/>
    </location>
</feature>
<feature type="transmembrane region" description="Helical" evidence="7">
    <location>
        <begin position="261"/>
        <end position="281"/>
    </location>
</feature>
<feature type="domain" description="Major facilitator superfamily (MFS) profile" evidence="8">
    <location>
        <begin position="30"/>
        <end position="430"/>
    </location>
</feature>
<dbReference type="Proteomes" id="UP001596160">
    <property type="component" value="Unassembled WGS sequence"/>
</dbReference>
<sequence>MPESEARDGGGEAVTTERRSQPVPLGRNRGFQLLWTGSAFSTLGLETADLAFPLLVLAVTGSPAAAGLVGAVQMTTALVLGLPAGELADRFDRRALLLIVESLRAVAIGSIVLAQLTDQLVLAHLLAVAAVMGAMRPLAATARMLLIRTVVPPEQLTAALTREEVRINGASLAGPPLGGALFAVGRAVPFLATTLTLVVSIVCVALMRPKASGKTDGEAAAAAPEAAPPPPPPQEDSSALRRILGGIALVWRNPLLRRTTLFTAVMNSATAPMILIVVVQLQRQEISSALIGVATAGLALGGLAGAALVTRLHRLPPAALMLGQAGSVAVLLCLLGLSLGPWWAASVLFLTMLAVPAMRVLVDVVMFRQVPDEQRGRVISAVMTLWGLGAAGGTLLAGVLLDFLSPPVILIAIAALLTVVFFAALASRDFRATAWPAEVGRSDH</sequence>
<dbReference type="CDD" id="cd06173">
    <property type="entry name" value="MFS_MefA_like"/>
    <property type="match status" value="1"/>
</dbReference>
<keyword evidence="4 7" id="KW-1133">Transmembrane helix</keyword>
<evidence type="ECO:0000313" key="10">
    <source>
        <dbReference type="Proteomes" id="UP001596160"/>
    </source>
</evidence>
<dbReference type="SUPFAM" id="SSF103473">
    <property type="entry name" value="MFS general substrate transporter"/>
    <property type="match status" value="1"/>
</dbReference>
<feature type="transmembrane region" description="Helical" evidence="7">
    <location>
        <begin position="407"/>
        <end position="426"/>
    </location>
</feature>
<feature type="transmembrane region" description="Helical" evidence="7">
    <location>
        <begin position="122"/>
        <end position="146"/>
    </location>
</feature>
<feature type="region of interest" description="Disordered" evidence="6">
    <location>
        <begin position="217"/>
        <end position="237"/>
    </location>
</feature>
<evidence type="ECO:0000256" key="3">
    <source>
        <dbReference type="ARBA" id="ARBA00022692"/>
    </source>
</evidence>
<keyword evidence="10" id="KW-1185">Reference proteome</keyword>
<evidence type="ECO:0000256" key="5">
    <source>
        <dbReference type="ARBA" id="ARBA00023136"/>
    </source>
</evidence>
<dbReference type="PANTHER" id="PTHR23513">
    <property type="entry name" value="INTEGRAL MEMBRANE EFFLUX PROTEIN-RELATED"/>
    <property type="match status" value="1"/>
</dbReference>
<dbReference type="InterPro" id="IPR020846">
    <property type="entry name" value="MFS_dom"/>
</dbReference>
<feature type="transmembrane region" description="Helical" evidence="7">
    <location>
        <begin position="287"/>
        <end position="309"/>
    </location>
</feature>
<evidence type="ECO:0000256" key="1">
    <source>
        <dbReference type="ARBA" id="ARBA00004651"/>
    </source>
</evidence>
<dbReference type="PROSITE" id="PS50850">
    <property type="entry name" value="MFS"/>
    <property type="match status" value="1"/>
</dbReference>
<dbReference type="Gene3D" id="1.20.1250.20">
    <property type="entry name" value="MFS general substrate transporter like domains"/>
    <property type="match status" value="1"/>
</dbReference>